<dbReference type="GeneID" id="88358458"/>
<evidence type="ECO:0008006" key="3">
    <source>
        <dbReference type="Google" id="ProtNLM"/>
    </source>
</evidence>
<dbReference type="KEGG" id="ntp:CRH09_13705"/>
<dbReference type="RefSeq" id="WP_098698608.1">
    <property type="nucleotide sequence ID" value="NZ_CP023778.1"/>
</dbReference>
<protein>
    <recommendedName>
        <fullName evidence="3">L-rhamnose mutarotase</fullName>
    </recommendedName>
</protein>
<dbReference type="SUPFAM" id="SSF54909">
    <property type="entry name" value="Dimeric alpha+beta barrel"/>
    <property type="match status" value="1"/>
</dbReference>
<dbReference type="Pfam" id="PF05336">
    <property type="entry name" value="rhaM"/>
    <property type="match status" value="1"/>
</dbReference>
<evidence type="ECO:0000313" key="1">
    <source>
        <dbReference type="EMBL" id="ATL71767.1"/>
    </source>
</evidence>
<reference evidence="1 2" key="1">
    <citation type="submission" date="2017-10" db="EMBL/GenBank/DDBJ databases">
        <title>Comparative genomics between pathogenic Norcardia.</title>
        <authorList>
            <person name="Zeng L."/>
        </authorList>
    </citation>
    <scope>NUCLEOTIDE SEQUENCE [LARGE SCALE GENOMIC DNA]</scope>
    <source>
        <strain evidence="1 2">NC_YFY_NT001</strain>
    </source>
</reference>
<sequence>MRIALHTRLKPGMAEEYRQAHREVPPELEAAIRAAGATDWTIWRSGLDLFHVIECHSYHALLEQLSSLPVNIAWQQRMDTYLAVPHNYSAGDAALPVVWELNPAHEEPDA</sequence>
<dbReference type="AlphaFoldDB" id="A0A291RWS5"/>
<dbReference type="PANTHER" id="PTHR34389">
    <property type="entry name" value="L-RHAMNOSE MUTAROTASE"/>
    <property type="match status" value="1"/>
</dbReference>
<dbReference type="EMBL" id="CP023778">
    <property type="protein sequence ID" value="ATL71767.1"/>
    <property type="molecule type" value="Genomic_DNA"/>
</dbReference>
<dbReference type="InterPro" id="IPR011008">
    <property type="entry name" value="Dimeric_a/b-barrel"/>
</dbReference>
<organism evidence="1 2">
    <name type="scientific">Nocardia terpenica</name>
    <dbReference type="NCBI Taxonomy" id="455432"/>
    <lineage>
        <taxon>Bacteria</taxon>
        <taxon>Bacillati</taxon>
        <taxon>Actinomycetota</taxon>
        <taxon>Actinomycetes</taxon>
        <taxon>Mycobacteriales</taxon>
        <taxon>Nocardiaceae</taxon>
        <taxon>Nocardia</taxon>
    </lineage>
</organism>
<dbReference type="Gene3D" id="3.30.70.100">
    <property type="match status" value="1"/>
</dbReference>
<proteinExistence type="predicted"/>
<gene>
    <name evidence="1" type="ORF">CRH09_13705</name>
</gene>
<dbReference type="GO" id="GO:0019301">
    <property type="term" value="P:rhamnose catabolic process"/>
    <property type="evidence" value="ECO:0007669"/>
    <property type="project" value="TreeGrafter"/>
</dbReference>
<accession>A0A291RWS5</accession>
<dbReference type="PANTHER" id="PTHR34389:SF2">
    <property type="entry name" value="L-RHAMNOSE MUTAROTASE"/>
    <property type="match status" value="1"/>
</dbReference>
<name>A0A291RWS5_9NOCA</name>
<dbReference type="GO" id="GO:0016857">
    <property type="term" value="F:racemase and epimerase activity, acting on carbohydrates and derivatives"/>
    <property type="evidence" value="ECO:0007669"/>
    <property type="project" value="InterPro"/>
</dbReference>
<dbReference type="Proteomes" id="UP000221961">
    <property type="component" value="Chromosome"/>
</dbReference>
<dbReference type="InterPro" id="IPR008000">
    <property type="entry name" value="Rham/fucose_mutarotase"/>
</dbReference>
<evidence type="ECO:0000313" key="2">
    <source>
        <dbReference type="Proteomes" id="UP000221961"/>
    </source>
</evidence>